<dbReference type="AlphaFoldDB" id="A0A813NZL3"/>
<feature type="transmembrane region" description="Helical" evidence="1">
    <location>
        <begin position="252"/>
        <end position="277"/>
    </location>
</feature>
<name>A0A813NZL3_9BILA</name>
<keyword evidence="1" id="KW-1133">Transmembrane helix</keyword>
<feature type="transmembrane region" description="Helical" evidence="1">
    <location>
        <begin position="124"/>
        <end position="144"/>
    </location>
</feature>
<keyword evidence="1" id="KW-0472">Membrane</keyword>
<feature type="transmembrane region" description="Helical" evidence="1">
    <location>
        <begin position="92"/>
        <end position="112"/>
    </location>
</feature>
<feature type="transmembrane region" description="Helical" evidence="1">
    <location>
        <begin position="170"/>
        <end position="192"/>
    </location>
</feature>
<accession>A0A813NZL3</accession>
<feature type="transmembrane region" description="Helical" evidence="1">
    <location>
        <begin position="204"/>
        <end position="228"/>
    </location>
</feature>
<evidence type="ECO:0000313" key="3">
    <source>
        <dbReference type="Proteomes" id="UP000663860"/>
    </source>
</evidence>
<feature type="transmembrane region" description="Helical" evidence="1">
    <location>
        <begin position="298"/>
        <end position="325"/>
    </location>
</feature>
<sequence length="388" mass="45103">MINYGNGLVGYILTLISLISASFALIVSFIVILTVIHHQYHNRLKKEEKITLILSTNIYIFFLIFMIVLIEVNIETLIGDVYGNNFDSSLCVFKGYFMASICCTIYHAVIHHQYHNRLKKEEKITLILSTNIYIFFLIFMIVLIEVNIETLIGDVYGNDFDSSLCVFKGYFMASICCTIYHAFVTQAFFRLCRIVYSNHRWLQLYWFYIIIGPIQVVIAFTLLSPLVIWHDIHYLPKEHYCYISFTNLRDALWLVFGVYSIPVSCLSIIYLRITIFIRQQTTNQRLVVRRRVDRDISAIRRIILNISILLSLGLPTVALLLMLVITGIEHPLIYRTMWIAVEVGSAILSVQMVLMTPQLKTIFISRWQQNRVVPTARPLQMRVTTTVE</sequence>
<evidence type="ECO:0000256" key="1">
    <source>
        <dbReference type="SAM" id="Phobius"/>
    </source>
</evidence>
<reference evidence="2" key="1">
    <citation type="submission" date="2021-02" db="EMBL/GenBank/DDBJ databases">
        <authorList>
            <person name="Nowell W R."/>
        </authorList>
    </citation>
    <scope>NUCLEOTIDE SEQUENCE</scope>
</reference>
<organism evidence="2 3">
    <name type="scientific">Adineta steineri</name>
    <dbReference type="NCBI Taxonomy" id="433720"/>
    <lineage>
        <taxon>Eukaryota</taxon>
        <taxon>Metazoa</taxon>
        <taxon>Spiralia</taxon>
        <taxon>Gnathifera</taxon>
        <taxon>Rotifera</taxon>
        <taxon>Eurotatoria</taxon>
        <taxon>Bdelloidea</taxon>
        <taxon>Adinetida</taxon>
        <taxon>Adinetidae</taxon>
        <taxon>Adineta</taxon>
    </lineage>
</organism>
<dbReference type="EMBL" id="CAJNOE010000021">
    <property type="protein sequence ID" value="CAF0747554.1"/>
    <property type="molecule type" value="Genomic_DNA"/>
</dbReference>
<evidence type="ECO:0008006" key="4">
    <source>
        <dbReference type="Google" id="ProtNLM"/>
    </source>
</evidence>
<dbReference type="Gene3D" id="1.20.1070.10">
    <property type="entry name" value="Rhodopsin 7-helix transmembrane proteins"/>
    <property type="match status" value="1"/>
</dbReference>
<keyword evidence="1" id="KW-0812">Transmembrane</keyword>
<feature type="transmembrane region" description="Helical" evidence="1">
    <location>
        <begin position="337"/>
        <end position="356"/>
    </location>
</feature>
<evidence type="ECO:0000313" key="2">
    <source>
        <dbReference type="EMBL" id="CAF0747554.1"/>
    </source>
</evidence>
<feature type="transmembrane region" description="Helical" evidence="1">
    <location>
        <begin position="50"/>
        <end position="72"/>
    </location>
</feature>
<feature type="transmembrane region" description="Helical" evidence="1">
    <location>
        <begin position="12"/>
        <end position="38"/>
    </location>
</feature>
<dbReference type="Proteomes" id="UP000663860">
    <property type="component" value="Unassembled WGS sequence"/>
</dbReference>
<protein>
    <recommendedName>
        <fullName evidence="4">G-protein coupled receptors family 1 profile domain-containing protein</fullName>
    </recommendedName>
</protein>
<proteinExistence type="predicted"/>
<gene>
    <name evidence="2" type="ORF">IZO911_LOCUS3932</name>
</gene>
<comment type="caution">
    <text evidence="2">The sequence shown here is derived from an EMBL/GenBank/DDBJ whole genome shotgun (WGS) entry which is preliminary data.</text>
</comment>